<gene>
    <name evidence="2" type="ORF">CDAR_514101</name>
</gene>
<name>A0AAV4UND5_9ARAC</name>
<accession>A0AAV4UND5</accession>
<feature type="region of interest" description="Disordered" evidence="1">
    <location>
        <begin position="1"/>
        <end position="26"/>
    </location>
</feature>
<keyword evidence="3" id="KW-1185">Reference proteome</keyword>
<dbReference type="EMBL" id="BPLQ01011645">
    <property type="protein sequence ID" value="GIY59308.1"/>
    <property type="molecule type" value="Genomic_DNA"/>
</dbReference>
<evidence type="ECO:0000313" key="2">
    <source>
        <dbReference type="EMBL" id="GIY59308.1"/>
    </source>
</evidence>
<evidence type="ECO:0000256" key="1">
    <source>
        <dbReference type="SAM" id="MobiDB-lite"/>
    </source>
</evidence>
<evidence type="ECO:0000313" key="3">
    <source>
        <dbReference type="Proteomes" id="UP001054837"/>
    </source>
</evidence>
<feature type="compositionally biased region" description="Basic and acidic residues" evidence="1">
    <location>
        <begin position="1"/>
        <end position="17"/>
    </location>
</feature>
<proteinExistence type="predicted"/>
<organism evidence="2 3">
    <name type="scientific">Caerostris darwini</name>
    <dbReference type="NCBI Taxonomy" id="1538125"/>
    <lineage>
        <taxon>Eukaryota</taxon>
        <taxon>Metazoa</taxon>
        <taxon>Ecdysozoa</taxon>
        <taxon>Arthropoda</taxon>
        <taxon>Chelicerata</taxon>
        <taxon>Arachnida</taxon>
        <taxon>Araneae</taxon>
        <taxon>Araneomorphae</taxon>
        <taxon>Entelegynae</taxon>
        <taxon>Araneoidea</taxon>
        <taxon>Araneidae</taxon>
        <taxon>Caerostris</taxon>
    </lineage>
</organism>
<comment type="caution">
    <text evidence="2">The sequence shown here is derived from an EMBL/GenBank/DDBJ whole genome shotgun (WGS) entry which is preliminary data.</text>
</comment>
<sequence>MKSRGDSVRESSRASRDVRRHPVSKNSIEDIIGCEGIDFMNSQVPLDVGSRQISLNPPKEGRRVAQDV</sequence>
<dbReference type="Proteomes" id="UP001054837">
    <property type="component" value="Unassembled WGS sequence"/>
</dbReference>
<reference evidence="2 3" key="1">
    <citation type="submission" date="2021-06" db="EMBL/GenBank/DDBJ databases">
        <title>Caerostris darwini draft genome.</title>
        <authorList>
            <person name="Kono N."/>
            <person name="Arakawa K."/>
        </authorList>
    </citation>
    <scope>NUCLEOTIDE SEQUENCE [LARGE SCALE GENOMIC DNA]</scope>
</reference>
<dbReference type="AlphaFoldDB" id="A0AAV4UND5"/>
<protein>
    <submittedName>
        <fullName evidence="2">Uncharacterized protein</fullName>
    </submittedName>
</protein>